<dbReference type="EMBL" id="CP013099">
    <property type="protein sequence ID" value="ALP53929.1"/>
    <property type="molecule type" value="Genomic_DNA"/>
</dbReference>
<gene>
    <name evidence="9" type="ORF">Tel_12730</name>
</gene>
<feature type="domain" description="Glycoside hydrolase family 65 C-terminal" evidence="7">
    <location>
        <begin position="729"/>
        <end position="777"/>
    </location>
</feature>
<feature type="binding site" evidence="5">
    <location>
        <begin position="619"/>
        <end position="620"/>
    </location>
    <ligand>
        <name>substrate</name>
    </ligand>
</feature>
<keyword evidence="10" id="KW-1185">Reference proteome</keyword>
<evidence type="ECO:0000313" key="9">
    <source>
        <dbReference type="EMBL" id="ALP53929.1"/>
    </source>
</evidence>
<dbReference type="Gene3D" id="2.60.420.10">
    <property type="entry name" value="Maltose phosphorylase, domain 3"/>
    <property type="match status" value="1"/>
</dbReference>
<dbReference type="Proteomes" id="UP000055136">
    <property type="component" value="Chromosome"/>
</dbReference>
<dbReference type="InterPro" id="IPR005196">
    <property type="entry name" value="Glyco_hydro_65_N"/>
</dbReference>
<feature type="domain" description="Glycoside hydrolase family 65 central catalytic" evidence="6">
    <location>
        <begin position="322"/>
        <end position="718"/>
    </location>
</feature>
<dbReference type="STRING" id="1748243.Tel_12730"/>
<dbReference type="GO" id="GO:0005975">
    <property type="term" value="P:carbohydrate metabolic process"/>
    <property type="evidence" value="ECO:0007669"/>
    <property type="project" value="InterPro"/>
</dbReference>
<dbReference type="SUPFAM" id="SSF48208">
    <property type="entry name" value="Six-hairpin glycosidases"/>
    <property type="match status" value="1"/>
</dbReference>
<dbReference type="InterPro" id="IPR017045">
    <property type="entry name" value="Malt_Pase/Glycosyl_Hdrlase"/>
</dbReference>
<dbReference type="GO" id="GO:0016757">
    <property type="term" value="F:glycosyltransferase activity"/>
    <property type="evidence" value="ECO:0007669"/>
    <property type="project" value="UniProtKB-KW"/>
</dbReference>
<accession>A0A0S2TFK4</accession>
<dbReference type="SUPFAM" id="SSF74650">
    <property type="entry name" value="Galactose mutarotase-like"/>
    <property type="match status" value="1"/>
</dbReference>
<feature type="active site" description="Proton donor" evidence="4">
    <location>
        <position position="498"/>
    </location>
</feature>
<dbReference type="InterPro" id="IPR012341">
    <property type="entry name" value="6hp_glycosidase-like_sf"/>
</dbReference>
<dbReference type="InterPro" id="IPR005195">
    <property type="entry name" value="Glyco_hydro_65_M"/>
</dbReference>
<evidence type="ECO:0000259" key="6">
    <source>
        <dbReference type="Pfam" id="PF03632"/>
    </source>
</evidence>
<dbReference type="AlphaFoldDB" id="A0A0S2TFK4"/>
<evidence type="ECO:0000256" key="3">
    <source>
        <dbReference type="ARBA" id="ARBA00022679"/>
    </source>
</evidence>
<sequence>MSDWTLDYDGFEPGQEALREALCTLGNGYFAWRGAAPESRADEVHYPGTYIAGCYNRLRTEIVGETIENESLVNVPNGLVLQWRIDDGDWVRLADVDILEYRQQLMIKHGILKRSLRYCDPQGRLTRIEQQRLVSLDSPHLAILSTVIHAENWADTIEIRSALDGRVLNAGVARYKDLNKQHLRSVNSETLDPDSFALTVATTQSHIRIAQAVRTRLWRGDTRITPAPDIERRDGYIAHRYHLELDPERALRIDKLIALYTSRDHAISETGLEARKAVSVDQDYDELAARHITLWKQLWQRFDVDILHDDPRVESRTKQVLRLHILHLLQTTSPHVMDLDVGVPARGLHGEAYRGHIFWDELFVFPLFNLRMPEITRALLRYRHRRLGEARAAARRAGYQGAMYPWQSGSNGREESQHLHLNPKSGNWIPDNSHLQRHINAAIAYNVWQYYQVTCDVEFLSCYGAEMILEIARFWASLASYNDSLERYEIHAVMGPDEYHDAYPGSEQPGVNNNAYTNVMAAWVLLRALEMRDILPSQRFAELCQALNLASEELAHWEQVSRRMYIPFHDDGIISQFDGYDQLAAFDWEGYRRKYGDIQRLDRILEAEDDTPNRYQVSKQADVLMLFYLFSAEELGALFSRLGYPFEYETIPRNIDYYVQRTCHGSTLSRVVHAWVLARADRPGAWPLFMQALESDVADVQGGTTPEGIHCGAMAGTVDLVQRCFTGIETRGDVLWLNPRLPEGLKRLTLNIRYRQQILELWISPTALRISADPTTGQTIKLGIGTQIHRLRPGELREFQL</sequence>
<evidence type="ECO:0000256" key="1">
    <source>
        <dbReference type="ARBA" id="ARBA00006768"/>
    </source>
</evidence>
<name>A0A0S2TFK4_9GAMM</name>
<evidence type="ECO:0000256" key="4">
    <source>
        <dbReference type="PIRSR" id="PIRSR036289-50"/>
    </source>
</evidence>
<evidence type="ECO:0000256" key="2">
    <source>
        <dbReference type="ARBA" id="ARBA00022676"/>
    </source>
</evidence>
<feature type="domain" description="Glycoside hydrolase family 65 N-terminal" evidence="8">
    <location>
        <begin position="8"/>
        <end position="263"/>
    </location>
</feature>
<evidence type="ECO:0000259" key="8">
    <source>
        <dbReference type="Pfam" id="PF03636"/>
    </source>
</evidence>
<dbReference type="Gene3D" id="2.70.98.40">
    <property type="entry name" value="Glycoside hydrolase, family 65, N-terminal domain"/>
    <property type="match status" value="1"/>
</dbReference>
<evidence type="ECO:0000259" key="7">
    <source>
        <dbReference type="Pfam" id="PF03633"/>
    </source>
</evidence>
<reference evidence="9" key="1">
    <citation type="submission" date="2015-10" db="EMBL/GenBank/DDBJ databases">
        <title>Description of Candidatus Tenderia electrophaga gen. nov, sp. nov., an Uncultivated Electroautotroph from a Biocathode Enrichment.</title>
        <authorList>
            <person name="Eddie B.J."/>
            <person name="Malanoski A.P."/>
            <person name="Wang Z."/>
            <person name="Hall R.J."/>
            <person name="Oh S.D."/>
            <person name="Heiner C."/>
            <person name="Lin B."/>
            <person name="Strycharz-Glaven S.M."/>
        </authorList>
    </citation>
    <scope>NUCLEOTIDE SEQUENCE [LARGE SCALE GENOMIC DNA]</scope>
    <source>
        <strain evidence="9">NRL1</strain>
    </source>
</reference>
<dbReference type="Gene3D" id="1.50.10.10">
    <property type="match status" value="1"/>
</dbReference>
<dbReference type="Pfam" id="PF03633">
    <property type="entry name" value="Glyco_hydro_65C"/>
    <property type="match status" value="1"/>
</dbReference>
<keyword evidence="2" id="KW-0328">Glycosyltransferase</keyword>
<keyword evidence="3" id="KW-0808">Transferase</keyword>
<proteinExistence type="inferred from homology"/>
<dbReference type="KEGG" id="tee:Tel_12730"/>
<dbReference type="GO" id="GO:0004553">
    <property type="term" value="F:hydrolase activity, hydrolyzing O-glycosyl compounds"/>
    <property type="evidence" value="ECO:0007669"/>
    <property type="project" value="TreeGrafter"/>
</dbReference>
<dbReference type="InterPro" id="IPR037018">
    <property type="entry name" value="GH65_N"/>
</dbReference>
<protein>
    <submittedName>
        <fullName evidence="9">Trehalose 6-phosphate phosphorylase</fullName>
    </submittedName>
</protein>
<dbReference type="GO" id="GO:0030246">
    <property type="term" value="F:carbohydrate binding"/>
    <property type="evidence" value="ECO:0007669"/>
    <property type="project" value="InterPro"/>
</dbReference>
<feature type="binding site" evidence="5">
    <location>
        <begin position="359"/>
        <end position="360"/>
    </location>
    <ligand>
        <name>substrate</name>
    </ligand>
</feature>
<evidence type="ECO:0000313" key="10">
    <source>
        <dbReference type="Proteomes" id="UP000055136"/>
    </source>
</evidence>
<dbReference type="PIRSF" id="PIRSF036289">
    <property type="entry name" value="Glycosyl_hydrolase_malt_phosph"/>
    <property type="match status" value="1"/>
</dbReference>
<dbReference type="InterPro" id="IPR008928">
    <property type="entry name" value="6-hairpin_glycosidase_sf"/>
</dbReference>
<evidence type="ECO:0000256" key="5">
    <source>
        <dbReference type="PIRSR" id="PIRSR036289-51"/>
    </source>
</evidence>
<dbReference type="Pfam" id="PF03636">
    <property type="entry name" value="Glyco_hydro_65N"/>
    <property type="match status" value="1"/>
</dbReference>
<dbReference type="InterPro" id="IPR011013">
    <property type="entry name" value="Gal_mutarotase_sf_dom"/>
</dbReference>
<organism evidence="9 10">
    <name type="scientific">Candidatus Tenderia electrophaga</name>
    <dbReference type="NCBI Taxonomy" id="1748243"/>
    <lineage>
        <taxon>Bacteria</taxon>
        <taxon>Pseudomonadati</taxon>
        <taxon>Pseudomonadota</taxon>
        <taxon>Gammaproteobacteria</taxon>
        <taxon>Candidatus Tenderiales</taxon>
        <taxon>Candidatus Tenderiaceae</taxon>
        <taxon>Candidatus Tenderia</taxon>
    </lineage>
</organism>
<dbReference type="Pfam" id="PF03632">
    <property type="entry name" value="Glyco_hydro_65m"/>
    <property type="match status" value="1"/>
</dbReference>
<comment type="similarity">
    <text evidence="1">Belongs to the glycosyl hydrolase 65 family.</text>
</comment>
<dbReference type="FunFam" id="1.50.10.10:FF:000053">
    <property type="entry name" value="Putative glycosyl hydrolase"/>
    <property type="match status" value="1"/>
</dbReference>
<dbReference type="PANTHER" id="PTHR11051">
    <property type="entry name" value="GLYCOSYL HYDROLASE-RELATED"/>
    <property type="match status" value="1"/>
</dbReference>
<dbReference type="InterPro" id="IPR005194">
    <property type="entry name" value="Glyco_hydro_65_C"/>
</dbReference>
<dbReference type="PANTHER" id="PTHR11051:SF8">
    <property type="entry name" value="PROTEIN-GLUCOSYLGALACTOSYLHYDROXYLYSINE GLUCOSIDASE"/>
    <property type="match status" value="1"/>
</dbReference>